<dbReference type="AlphaFoldDB" id="A0AAW9RK84"/>
<dbReference type="RefSeq" id="WP_354697141.1">
    <property type="nucleotide sequence ID" value="NZ_JAZHOG010000022.1"/>
</dbReference>
<evidence type="ECO:0000256" key="1">
    <source>
        <dbReference type="ARBA" id="ARBA00006611"/>
    </source>
</evidence>
<dbReference type="SUPFAM" id="SSF52540">
    <property type="entry name" value="P-loop containing nucleoside triphosphate hydrolases"/>
    <property type="match status" value="1"/>
</dbReference>
<dbReference type="InterPro" id="IPR050921">
    <property type="entry name" value="T4SS_GSP_E_ATPase"/>
</dbReference>
<feature type="domain" description="AAA+ ATPase" evidence="2">
    <location>
        <begin position="123"/>
        <end position="248"/>
    </location>
</feature>
<organism evidence="3 4">
    <name type="scientific">Elongatibacter sediminis</name>
    <dbReference type="NCBI Taxonomy" id="3119006"/>
    <lineage>
        <taxon>Bacteria</taxon>
        <taxon>Pseudomonadati</taxon>
        <taxon>Pseudomonadota</taxon>
        <taxon>Gammaproteobacteria</taxon>
        <taxon>Chromatiales</taxon>
        <taxon>Wenzhouxiangellaceae</taxon>
        <taxon>Elongatibacter</taxon>
    </lineage>
</organism>
<dbReference type="Pfam" id="PF00437">
    <property type="entry name" value="T2SSE"/>
    <property type="match status" value="1"/>
</dbReference>
<dbReference type="InterPro" id="IPR027417">
    <property type="entry name" value="P-loop_NTPase"/>
</dbReference>
<dbReference type="Gene3D" id="3.40.50.300">
    <property type="entry name" value="P-loop containing nucleotide triphosphate hydrolases"/>
    <property type="match status" value="1"/>
</dbReference>
<dbReference type="Proteomes" id="UP001359886">
    <property type="component" value="Unassembled WGS sequence"/>
</dbReference>
<dbReference type="EMBL" id="JAZHOG010000022">
    <property type="protein sequence ID" value="MEJ8569814.1"/>
    <property type="molecule type" value="Genomic_DNA"/>
</dbReference>
<evidence type="ECO:0000259" key="2">
    <source>
        <dbReference type="SMART" id="SM00382"/>
    </source>
</evidence>
<accession>A0AAW9RK84</accession>
<dbReference type="Gene3D" id="3.30.450.90">
    <property type="match status" value="1"/>
</dbReference>
<dbReference type="NCBIfam" id="TIGR01420">
    <property type="entry name" value="pilT_fam"/>
    <property type="match status" value="1"/>
</dbReference>
<keyword evidence="4" id="KW-1185">Reference proteome</keyword>
<evidence type="ECO:0000313" key="4">
    <source>
        <dbReference type="Proteomes" id="UP001359886"/>
    </source>
</evidence>
<dbReference type="InterPro" id="IPR003593">
    <property type="entry name" value="AAA+_ATPase"/>
</dbReference>
<proteinExistence type="inferred from homology"/>
<dbReference type="InterPro" id="IPR006321">
    <property type="entry name" value="PilT/PilU"/>
</dbReference>
<comment type="similarity">
    <text evidence="1">Belongs to the GSP E family.</text>
</comment>
<dbReference type="CDD" id="cd01131">
    <property type="entry name" value="PilT"/>
    <property type="match status" value="1"/>
</dbReference>
<dbReference type="GO" id="GO:0016887">
    <property type="term" value="F:ATP hydrolysis activity"/>
    <property type="evidence" value="ECO:0007669"/>
    <property type="project" value="InterPro"/>
</dbReference>
<dbReference type="PANTHER" id="PTHR30486">
    <property type="entry name" value="TWITCHING MOTILITY PROTEIN PILT"/>
    <property type="match status" value="1"/>
</dbReference>
<dbReference type="PANTHER" id="PTHR30486:SF12">
    <property type="entry name" value="TYPE IV PILUS ATPASE PILU"/>
    <property type="match status" value="1"/>
</dbReference>
<name>A0AAW9RK84_9GAMM</name>
<sequence length="375" mass="42159">MSTVDGWLKQLHEEVGSDLFVMMDAPPCIKVHGKIKPISTDVLTAEDTREVAFSMMSEMQKNEFIQTSECQFAYALDAEVRFRVSAFMQQGVVGLVARRIESRIPTFEELGCPDVMAELALQKRGIVLFVGATGTGKSTSMAAMVGYRNQRMTGHIITVEDPVEYVHRHGKSLVTQREVGIDTESFEVALRNTLRQAPDVIMIGEIRTREAMEHAITFAETGHLVLCTLHANNANQALDRILHFFPEDFREQLLLDLSFNLKATIAQQLIPSIDGSRRWAAFEVLMATPLIKDLIRKGEIDELKNVMRDSEHHGMITFDKCMFRMYKEGKISYDDALRHADSSNEVRLMIKLDEGGDAETLTRGLEGVEVLGGDY</sequence>
<reference evidence="3 4" key="1">
    <citation type="submission" date="2024-02" db="EMBL/GenBank/DDBJ databases">
        <title>A novel Wenzhouxiangellaceae bacterium, isolated from coastal sediments.</title>
        <authorList>
            <person name="Du Z.-J."/>
            <person name="Ye Y.-Q."/>
            <person name="Zhang X.-Y."/>
        </authorList>
    </citation>
    <scope>NUCLEOTIDE SEQUENCE [LARGE SCALE GENOMIC DNA]</scope>
    <source>
        <strain evidence="3 4">CH-27</strain>
    </source>
</reference>
<dbReference type="GO" id="GO:0005524">
    <property type="term" value="F:ATP binding"/>
    <property type="evidence" value="ECO:0007669"/>
    <property type="project" value="InterPro"/>
</dbReference>
<gene>
    <name evidence="3" type="ORF">V3330_19460</name>
</gene>
<protein>
    <submittedName>
        <fullName evidence="3">PilT/PilU family type 4a pilus ATPase</fullName>
    </submittedName>
</protein>
<dbReference type="SMART" id="SM00382">
    <property type="entry name" value="AAA"/>
    <property type="match status" value="1"/>
</dbReference>
<evidence type="ECO:0000313" key="3">
    <source>
        <dbReference type="EMBL" id="MEJ8569814.1"/>
    </source>
</evidence>
<comment type="caution">
    <text evidence="3">The sequence shown here is derived from an EMBL/GenBank/DDBJ whole genome shotgun (WGS) entry which is preliminary data.</text>
</comment>
<dbReference type="InterPro" id="IPR001482">
    <property type="entry name" value="T2SS/T4SS_dom"/>
</dbReference>